<dbReference type="InterPro" id="IPR013249">
    <property type="entry name" value="RNA_pol_sigma70_r4_t2"/>
</dbReference>
<dbReference type="GO" id="GO:0016987">
    <property type="term" value="F:sigma factor activity"/>
    <property type="evidence" value="ECO:0007669"/>
    <property type="project" value="UniProtKB-KW"/>
</dbReference>
<evidence type="ECO:0000256" key="4">
    <source>
        <dbReference type="ARBA" id="ARBA00023163"/>
    </source>
</evidence>
<dbReference type="SUPFAM" id="SSF88946">
    <property type="entry name" value="Sigma2 domain of RNA polymerase sigma factors"/>
    <property type="match status" value="1"/>
</dbReference>
<keyword evidence="4" id="KW-0804">Transcription</keyword>
<comment type="similarity">
    <text evidence="1">Belongs to the sigma-70 factor family. ECF subfamily.</text>
</comment>
<dbReference type="Pfam" id="PF04542">
    <property type="entry name" value="Sigma70_r2"/>
    <property type="match status" value="1"/>
</dbReference>
<gene>
    <name evidence="7" type="ORF">SAMN05444266_105375</name>
</gene>
<evidence type="ECO:0000259" key="5">
    <source>
        <dbReference type="Pfam" id="PF04542"/>
    </source>
</evidence>
<dbReference type="GO" id="GO:0003677">
    <property type="term" value="F:DNA binding"/>
    <property type="evidence" value="ECO:0007669"/>
    <property type="project" value="InterPro"/>
</dbReference>
<sequence>MSGNCSIAILSTKELYNEPHLILLASQGNREAFTRLYSHYLDAVTQYIRLFTHSEEEADEVIQDVFVRIWEQRDKLSTVTAFKGYVAKAARNRLLDHLRHLEVRKAAIIDLQTTATAETPEDIWHYRYIYQKVQQQITALPAQCQHVFRLSVEKGMSLDEIAAELRISKSGVKNQLYKAQKLVRQCFEETDNHLFLVLLLTIPFF</sequence>
<dbReference type="Gene3D" id="1.10.1740.10">
    <property type="match status" value="1"/>
</dbReference>
<dbReference type="InterPro" id="IPR014327">
    <property type="entry name" value="RNA_pol_sigma70_bacteroid"/>
</dbReference>
<keyword evidence="3" id="KW-0731">Sigma factor</keyword>
<dbReference type="InterPro" id="IPR014284">
    <property type="entry name" value="RNA_pol_sigma-70_dom"/>
</dbReference>
<evidence type="ECO:0000256" key="3">
    <source>
        <dbReference type="ARBA" id="ARBA00023082"/>
    </source>
</evidence>
<evidence type="ECO:0000259" key="6">
    <source>
        <dbReference type="Pfam" id="PF08281"/>
    </source>
</evidence>
<proteinExistence type="inferred from homology"/>
<protein>
    <submittedName>
        <fullName evidence="7">RNA polymerase sigma-70 factor, ECF subfamily</fullName>
    </submittedName>
</protein>
<accession>A0A1M7EBR5</accession>
<dbReference type="Proteomes" id="UP000184420">
    <property type="component" value="Unassembled WGS sequence"/>
</dbReference>
<dbReference type="SUPFAM" id="SSF88659">
    <property type="entry name" value="Sigma3 and sigma4 domains of RNA polymerase sigma factors"/>
    <property type="match status" value="1"/>
</dbReference>
<evidence type="ECO:0000256" key="1">
    <source>
        <dbReference type="ARBA" id="ARBA00010641"/>
    </source>
</evidence>
<feature type="domain" description="RNA polymerase sigma factor 70 region 4 type 2" evidence="6">
    <location>
        <begin position="131"/>
        <end position="179"/>
    </location>
</feature>
<name>A0A1M7EBR5_9BACT</name>
<dbReference type="EMBL" id="FRBL01000005">
    <property type="protein sequence ID" value="SHL89184.1"/>
    <property type="molecule type" value="Genomic_DNA"/>
</dbReference>
<feature type="domain" description="RNA polymerase sigma-70 region 2" evidence="5">
    <location>
        <begin position="36"/>
        <end position="100"/>
    </location>
</feature>
<dbReference type="NCBIfam" id="TIGR02985">
    <property type="entry name" value="Sig70_bacteroi1"/>
    <property type="match status" value="1"/>
</dbReference>
<dbReference type="STRING" id="1419482.SAMN05444266_105375"/>
<reference evidence="7 8" key="1">
    <citation type="submission" date="2016-11" db="EMBL/GenBank/DDBJ databases">
        <authorList>
            <person name="Jaros S."/>
            <person name="Januszkiewicz K."/>
            <person name="Wedrychowicz H."/>
        </authorList>
    </citation>
    <scope>NUCLEOTIDE SEQUENCE [LARGE SCALE GENOMIC DNA]</scope>
    <source>
        <strain evidence="7 8">DSM 27406</strain>
    </source>
</reference>
<dbReference type="AlphaFoldDB" id="A0A1M7EBR5"/>
<dbReference type="Gene3D" id="1.10.10.10">
    <property type="entry name" value="Winged helix-like DNA-binding domain superfamily/Winged helix DNA-binding domain"/>
    <property type="match status" value="1"/>
</dbReference>
<dbReference type="InterPro" id="IPR039425">
    <property type="entry name" value="RNA_pol_sigma-70-like"/>
</dbReference>
<dbReference type="PANTHER" id="PTHR43133:SF46">
    <property type="entry name" value="RNA POLYMERASE SIGMA-70 FACTOR ECF SUBFAMILY"/>
    <property type="match status" value="1"/>
</dbReference>
<evidence type="ECO:0000313" key="8">
    <source>
        <dbReference type="Proteomes" id="UP000184420"/>
    </source>
</evidence>
<keyword evidence="2" id="KW-0805">Transcription regulation</keyword>
<dbReference type="PANTHER" id="PTHR43133">
    <property type="entry name" value="RNA POLYMERASE ECF-TYPE SIGMA FACTO"/>
    <property type="match status" value="1"/>
</dbReference>
<keyword evidence="8" id="KW-1185">Reference proteome</keyword>
<dbReference type="InterPro" id="IPR007627">
    <property type="entry name" value="RNA_pol_sigma70_r2"/>
</dbReference>
<dbReference type="Pfam" id="PF08281">
    <property type="entry name" value="Sigma70_r4_2"/>
    <property type="match status" value="1"/>
</dbReference>
<evidence type="ECO:0000256" key="2">
    <source>
        <dbReference type="ARBA" id="ARBA00023015"/>
    </source>
</evidence>
<organism evidence="7 8">
    <name type="scientific">Chitinophaga jiangningensis</name>
    <dbReference type="NCBI Taxonomy" id="1419482"/>
    <lineage>
        <taxon>Bacteria</taxon>
        <taxon>Pseudomonadati</taxon>
        <taxon>Bacteroidota</taxon>
        <taxon>Chitinophagia</taxon>
        <taxon>Chitinophagales</taxon>
        <taxon>Chitinophagaceae</taxon>
        <taxon>Chitinophaga</taxon>
    </lineage>
</organism>
<dbReference type="GO" id="GO:0006352">
    <property type="term" value="P:DNA-templated transcription initiation"/>
    <property type="evidence" value="ECO:0007669"/>
    <property type="project" value="InterPro"/>
</dbReference>
<evidence type="ECO:0000313" key="7">
    <source>
        <dbReference type="EMBL" id="SHL89184.1"/>
    </source>
</evidence>
<dbReference type="InterPro" id="IPR013324">
    <property type="entry name" value="RNA_pol_sigma_r3/r4-like"/>
</dbReference>
<dbReference type="InterPro" id="IPR013325">
    <property type="entry name" value="RNA_pol_sigma_r2"/>
</dbReference>
<dbReference type="InterPro" id="IPR036388">
    <property type="entry name" value="WH-like_DNA-bd_sf"/>
</dbReference>
<dbReference type="NCBIfam" id="TIGR02937">
    <property type="entry name" value="sigma70-ECF"/>
    <property type="match status" value="1"/>
</dbReference>